<feature type="compositionally biased region" description="Gly residues" evidence="3">
    <location>
        <begin position="185"/>
        <end position="199"/>
    </location>
</feature>
<dbReference type="SMART" id="SM00360">
    <property type="entry name" value="RRM"/>
    <property type="match status" value="1"/>
</dbReference>
<evidence type="ECO:0000313" key="6">
    <source>
        <dbReference type="Proteomes" id="UP001642502"/>
    </source>
</evidence>
<reference evidence="5 6" key="1">
    <citation type="submission" date="2024-01" db="EMBL/GenBank/DDBJ databases">
        <authorList>
            <person name="Allen C."/>
            <person name="Tagirdzhanova G."/>
        </authorList>
    </citation>
    <scope>NUCLEOTIDE SEQUENCE [LARGE SCALE GENOMIC DNA]</scope>
    <source>
        <strain evidence="5 6">CBS 119000</strain>
    </source>
</reference>
<evidence type="ECO:0000256" key="1">
    <source>
        <dbReference type="ARBA" id="ARBA00022884"/>
    </source>
</evidence>
<keyword evidence="6" id="KW-1185">Reference proteome</keyword>
<feature type="compositionally biased region" description="Basic and acidic residues" evidence="3">
    <location>
        <begin position="51"/>
        <end position="67"/>
    </location>
</feature>
<proteinExistence type="predicted"/>
<dbReference type="InterPro" id="IPR000504">
    <property type="entry name" value="RRM_dom"/>
</dbReference>
<name>A0ABP0DGA3_9PEZI</name>
<evidence type="ECO:0000313" key="5">
    <source>
        <dbReference type="EMBL" id="CAK7267259.1"/>
    </source>
</evidence>
<feature type="region of interest" description="Disordered" evidence="3">
    <location>
        <begin position="176"/>
        <end position="307"/>
    </location>
</feature>
<evidence type="ECO:0000256" key="2">
    <source>
        <dbReference type="PROSITE-ProRule" id="PRU00176"/>
    </source>
</evidence>
<comment type="caution">
    <text evidence="5">The sequence shown here is derived from an EMBL/GenBank/DDBJ whole genome shotgun (WGS) entry which is preliminary data.</text>
</comment>
<dbReference type="Proteomes" id="UP001642502">
    <property type="component" value="Unassembled WGS sequence"/>
</dbReference>
<dbReference type="PANTHER" id="PTHR19965:SF82">
    <property type="entry name" value="THO COMPLEX SUBUNIT 4"/>
    <property type="match status" value="1"/>
</dbReference>
<organism evidence="5 6">
    <name type="scientific">Sporothrix epigloea</name>
    <dbReference type="NCBI Taxonomy" id="1892477"/>
    <lineage>
        <taxon>Eukaryota</taxon>
        <taxon>Fungi</taxon>
        <taxon>Dikarya</taxon>
        <taxon>Ascomycota</taxon>
        <taxon>Pezizomycotina</taxon>
        <taxon>Sordariomycetes</taxon>
        <taxon>Sordariomycetidae</taxon>
        <taxon>Ophiostomatales</taxon>
        <taxon>Ophiostomataceae</taxon>
        <taxon>Sporothrix</taxon>
    </lineage>
</organism>
<dbReference type="SMART" id="SM01218">
    <property type="entry name" value="FoP_duplication"/>
    <property type="match status" value="1"/>
</dbReference>
<feature type="compositionally biased region" description="Basic and acidic residues" evidence="3">
    <location>
        <begin position="28"/>
        <end position="44"/>
    </location>
</feature>
<dbReference type="SUPFAM" id="SSF54928">
    <property type="entry name" value="RNA-binding domain, RBD"/>
    <property type="match status" value="1"/>
</dbReference>
<dbReference type="PROSITE" id="PS50102">
    <property type="entry name" value="RRM"/>
    <property type="match status" value="1"/>
</dbReference>
<dbReference type="PANTHER" id="PTHR19965">
    <property type="entry name" value="RNA AND EXPORT FACTOR BINDING PROTEIN"/>
    <property type="match status" value="1"/>
</dbReference>
<gene>
    <name evidence="5" type="ORF">SEPCBS119000_002455</name>
</gene>
<accession>A0ABP0DGA3</accession>
<dbReference type="InterPro" id="IPR012677">
    <property type="entry name" value="Nucleotide-bd_a/b_plait_sf"/>
</dbReference>
<dbReference type="InterPro" id="IPR051229">
    <property type="entry name" value="ALYREF_mRNA_export"/>
</dbReference>
<dbReference type="CDD" id="cd12418">
    <property type="entry name" value="RRM_Aly_REF_like"/>
    <property type="match status" value="1"/>
</dbReference>
<protein>
    <recommendedName>
        <fullName evidence="4">RRM domain-containing protein</fullName>
    </recommendedName>
</protein>
<dbReference type="Gene3D" id="3.30.70.330">
    <property type="match status" value="1"/>
</dbReference>
<sequence>MADMDVSLDEILADHKGERRIKNNGNRRNNDRSDYHDRDGSERGRARRDRGRRDDYPRDGVQKTYRNESRKIDEEWVHDRYDNDDADSRARVSRGQVPSEQRSGTRIRVDNLHYELTHDDLEGLFSRMGPVTSVELVYDRAGRSDGIAFIVYEYHEDARAAVREFDGANAKGQPIRLSFVPTGGRQRGAKGGVSIGGGRPLADRISQPRKGGDTDGQDENGRTSVSAAARQGIDRYVPEGTGSDRLSRSRSPGPRRRGHGGGGGGGGRRPGERRGARNGQKNGGRDDANNNGGGNRRPRKTQEELDAEMADYFVDNSNSAETQADTAAVAAPAVVPTAAPANDDGDEDMIL</sequence>
<dbReference type="Pfam" id="PF00076">
    <property type="entry name" value="RRM_1"/>
    <property type="match status" value="1"/>
</dbReference>
<keyword evidence="1 2" id="KW-0694">RNA-binding</keyword>
<evidence type="ECO:0000256" key="3">
    <source>
        <dbReference type="SAM" id="MobiDB-lite"/>
    </source>
</evidence>
<evidence type="ECO:0000259" key="4">
    <source>
        <dbReference type="PROSITE" id="PS50102"/>
    </source>
</evidence>
<dbReference type="EMBL" id="CAWUON010000025">
    <property type="protein sequence ID" value="CAK7267259.1"/>
    <property type="molecule type" value="Genomic_DNA"/>
</dbReference>
<feature type="domain" description="RRM" evidence="4">
    <location>
        <begin position="105"/>
        <end position="182"/>
    </location>
</feature>
<dbReference type="InterPro" id="IPR025715">
    <property type="entry name" value="FoP_C"/>
</dbReference>
<dbReference type="InterPro" id="IPR035979">
    <property type="entry name" value="RBD_domain_sf"/>
</dbReference>
<feature type="region of interest" description="Disordered" evidence="3">
    <location>
        <begin position="16"/>
        <end position="67"/>
    </location>
</feature>